<dbReference type="GeneID" id="119723554"/>
<evidence type="ECO:0000313" key="2">
    <source>
        <dbReference type="EnsemblMetazoa" id="XP_038050192.1"/>
    </source>
</evidence>
<feature type="region of interest" description="Disordered" evidence="1">
    <location>
        <begin position="26"/>
        <end position="67"/>
    </location>
</feature>
<dbReference type="OrthoDB" id="10067911at2759"/>
<reference evidence="2" key="1">
    <citation type="submission" date="2022-11" db="UniProtKB">
        <authorList>
            <consortium name="EnsemblMetazoa"/>
        </authorList>
    </citation>
    <scope>IDENTIFICATION</scope>
</reference>
<protein>
    <submittedName>
        <fullName evidence="2">Uncharacterized protein</fullName>
    </submittedName>
</protein>
<dbReference type="SUPFAM" id="SSF50978">
    <property type="entry name" value="WD40 repeat-like"/>
    <property type="match status" value="1"/>
</dbReference>
<accession>A0A913ZEH3</accession>
<feature type="compositionally biased region" description="Polar residues" evidence="1">
    <location>
        <begin position="58"/>
        <end position="67"/>
    </location>
</feature>
<dbReference type="RefSeq" id="XP_038050193.1">
    <property type="nucleotide sequence ID" value="XM_038194265.1"/>
</dbReference>
<name>A0A913ZEH3_PATMI</name>
<dbReference type="OMA" id="RNICVEF"/>
<proteinExistence type="predicted"/>
<evidence type="ECO:0000313" key="3">
    <source>
        <dbReference type="Proteomes" id="UP000887568"/>
    </source>
</evidence>
<dbReference type="Proteomes" id="UP000887568">
    <property type="component" value="Unplaced"/>
</dbReference>
<dbReference type="InterPro" id="IPR015943">
    <property type="entry name" value="WD40/YVTN_repeat-like_dom_sf"/>
</dbReference>
<dbReference type="InterPro" id="IPR036322">
    <property type="entry name" value="WD40_repeat_dom_sf"/>
</dbReference>
<evidence type="ECO:0000256" key="1">
    <source>
        <dbReference type="SAM" id="MobiDB-lite"/>
    </source>
</evidence>
<sequence length="1013" mass="115229">MGDRRYFVGRSPDDQLREKARALQLLRETNPEFSPRKQGYSSPASIKHNDILTKPYSPASQGPPQRLTWSQERHRLAREKQKLQEEQERVMQAKKRWSIPSHYNVLDPIEKRPHSNEERWKSDIADLILKTQEQIPQMIVNLQKMKEELDKDKKAVENHDFLLAAPKSYKPWQMADYYLVRDVLLDLVDDAVEISESKPKPQPFQDKLQDQVVSAAMREVDAVRQQQCQERAVQLLAEELILEMTNVVARQTAEEYLSIEHYALSLKQQLVMRSAEAAATGTPTGRTEEDPAYDLVTDTYNQMTKDRSQNRKDTWAHSQRLHLLPTQSNPDQSVVLAPEDSPPLNLLHLPVRVGRPPVQSPEMKHFREQESAYWKMFSTEQESIVLTKKVQGVATAAISPHHRFLALGCVRGDVLVYNLSTSQFLPIRCIQNESAQMDAVIHIAWSMDSSRLITVNETGILQVWSMSSGGVSQKDIRDLELKTQPGMAAACQLTQLLALDADKSDFNFKEGPLRETGAQTSSVSPEISVFHPTHTLLATQNSIVVGLENGDILKCNSASTDADQPNMETASHSQVNQDAQVNFIGEKVPAELCRFHKSPLIFLGFVGCHGDMVSMDTSGMVCEWQCSRDTFSHFGWYEPSAKYQFELAERVYAPRPDDVPKIHFSDDALTEKKVSRQERLAAREKAQQRLDKIQMEVLWHREMNTSSTVLQVYMPSKVQQAGSVFHGIVRHATMDQLLKHYTYFCRPAKNFCSRVLKVHQSPCGMKLVLMVLFPAFSPKGPHISFVELNLKEMRVGEMRIDVSLSEEEYERCLNDEVCSFGMSPVVAVTGTSYLVACILGTVRVYSTETTFQIMATTLDSQSGSKIKRAFAERSSVLVSMSNGNINIITYAAKYNSVDVLQLGDKNTVKARRRVYESFLNWKKKKSEVPPEQQLRRGVWTMDGDTDRNVELFARRMVLQLADVAVYISEDLDVDSNRLKQFWIEDKNKAESNLLQRILEQRRQNSASGSDPQR</sequence>
<dbReference type="AlphaFoldDB" id="A0A913ZEH3"/>
<dbReference type="RefSeq" id="XP_038050192.1">
    <property type="nucleotide sequence ID" value="XM_038194264.1"/>
</dbReference>
<dbReference type="Gene3D" id="2.130.10.10">
    <property type="entry name" value="YVTN repeat-like/Quinoprotein amine dehydrogenase"/>
    <property type="match status" value="1"/>
</dbReference>
<dbReference type="EnsemblMetazoa" id="XM_038194266.1">
    <property type="protein sequence ID" value="XP_038050194.1"/>
    <property type="gene ID" value="LOC119723554"/>
</dbReference>
<keyword evidence="3" id="KW-1185">Reference proteome</keyword>
<organism evidence="2 3">
    <name type="scientific">Patiria miniata</name>
    <name type="common">Bat star</name>
    <name type="synonym">Asterina miniata</name>
    <dbReference type="NCBI Taxonomy" id="46514"/>
    <lineage>
        <taxon>Eukaryota</taxon>
        <taxon>Metazoa</taxon>
        <taxon>Echinodermata</taxon>
        <taxon>Eleutherozoa</taxon>
        <taxon>Asterozoa</taxon>
        <taxon>Asteroidea</taxon>
        <taxon>Valvatacea</taxon>
        <taxon>Valvatida</taxon>
        <taxon>Asterinidae</taxon>
        <taxon>Patiria</taxon>
    </lineage>
</organism>
<dbReference type="EnsemblMetazoa" id="XM_038194264.1">
    <property type="protein sequence ID" value="XP_038050192.1"/>
    <property type="gene ID" value="LOC119723554"/>
</dbReference>
<dbReference type="EnsemblMetazoa" id="XM_038194265.1">
    <property type="protein sequence ID" value="XP_038050193.1"/>
    <property type="gene ID" value="LOC119723554"/>
</dbReference>
<dbReference type="RefSeq" id="XP_038050194.1">
    <property type="nucleotide sequence ID" value="XM_038194266.1"/>
</dbReference>